<dbReference type="AlphaFoldDB" id="A0A4Q0XWJ4"/>
<dbReference type="Pfam" id="PF14110">
    <property type="entry name" value="DUF4282"/>
    <property type="match status" value="1"/>
</dbReference>
<feature type="transmembrane region" description="Helical" evidence="1">
    <location>
        <begin position="47"/>
        <end position="73"/>
    </location>
</feature>
<dbReference type="RefSeq" id="WP_129082627.1">
    <property type="nucleotide sequence ID" value="NZ_CP041070.1"/>
</dbReference>
<evidence type="ECO:0000313" key="3">
    <source>
        <dbReference type="Proteomes" id="UP000290191"/>
    </source>
</evidence>
<dbReference type="Proteomes" id="UP000290191">
    <property type="component" value="Unassembled WGS sequence"/>
</dbReference>
<evidence type="ECO:0000313" key="2">
    <source>
        <dbReference type="EMBL" id="RXJ61852.1"/>
    </source>
</evidence>
<organism evidence="2 3">
    <name type="scientific">Halarcobacter anaerophilus</name>
    <dbReference type="NCBI Taxonomy" id="877500"/>
    <lineage>
        <taxon>Bacteria</taxon>
        <taxon>Pseudomonadati</taxon>
        <taxon>Campylobacterota</taxon>
        <taxon>Epsilonproteobacteria</taxon>
        <taxon>Campylobacterales</taxon>
        <taxon>Arcobacteraceae</taxon>
        <taxon>Halarcobacter</taxon>
    </lineage>
</organism>
<protein>
    <submittedName>
        <fullName evidence="2">Uncharacterized protein</fullName>
    </submittedName>
</protein>
<sequence length="80" mass="9994">MIDFFNFNTIITPYIISFVYIFGAVAVPFIVYYFFKKYKFEINNAKFRLYIFIIFIFLELFWRIFCEFFMVYFKIYLALS</sequence>
<comment type="caution">
    <text evidence="2">The sequence shown here is derived from an EMBL/GenBank/DDBJ whole genome shotgun (WGS) entry which is preliminary data.</text>
</comment>
<dbReference type="InterPro" id="IPR025557">
    <property type="entry name" value="DUF4282"/>
</dbReference>
<proteinExistence type="predicted"/>
<accession>A0A4Q0XWJ4</accession>
<evidence type="ECO:0000256" key="1">
    <source>
        <dbReference type="SAM" id="Phobius"/>
    </source>
</evidence>
<keyword evidence="1" id="KW-0812">Transmembrane</keyword>
<gene>
    <name evidence="2" type="ORF">CRV06_11755</name>
</gene>
<reference evidence="2 3" key="1">
    <citation type="submission" date="2017-10" db="EMBL/GenBank/DDBJ databases">
        <title>Genomics of the genus Arcobacter.</title>
        <authorList>
            <person name="Perez-Cataluna A."/>
            <person name="Figueras M.J."/>
        </authorList>
    </citation>
    <scope>NUCLEOTIDE SEQUENCE [LARGE SCALE GENOMIC DNA]</scope>
    <source>
        <strain evidence="2 3">DSM 24636</strain>
    </source>
</reference>
<dbReference type="EMBL" id="PDKO01000011">
    <property type="protein sequence ID" value="RXJ61852.1"/>
    <property type="molecule type" value="Genomic_DNA"/>
</dbReference>
<feature type="transmembrane region" description="Helical" evidence="1">
    <location>
        <begin position="14"/>
        <end position="35"/>
    </location>
</feature>
<name>A0A4Q0XWJ4_9BACT</name>
<keyword evidence="1" id="KW-0472">Membrane</keyword>
<keyword evidence="1" id="KW-1133">Transmembrane helix</keyword>
<keyword evidence="3" id="KW-1185">Reference proteome</keyword>